<feature type="region of interest" description="Disordered" evidence="1">
    <location>
        <begin position="196"/>
        <end position="227"/>
    </location>
</feature>
<evidence type="ECO:0000256" key="1">
    <source>
        <dbReference type="SAM" id="MobiDB-lite"/>
    </source>
</evidence>
<accession>A0ABY1QJE2</accession>
<protein>
    <submittedName>
        <fullName evidence="2">23S rRNA (Cytosine1962-C5)-methyltransferase</fullName>
    </submittedName>
</protein>
<reference evidence="2 3" key="1">
    <citation type="submission" date="2017-05" db="EMBL/GenBank/DDBJ databases">
        <authorList>
            <person name="Varghese N."/>
            <person name="Submissions S."/>
        </authorList>
    </citation>
    <scope>NUCLEOTIDE SEQUENCE [LARGE SCALE GENOMIC DNA]</scope>
    <source>
        <strain evidence="2 3">DSM 25457</strain>
    </source>
</reference>
<dbReference type="Proteomes" id="UP001158067">
    <property type="component" value="Unassembled WGS sequence"/>
</dbReference>
<keyword evidence="3" id="KW-1185">Reference proteome</keyword>
<comment type="caution">
    <text evidence="2">The sequence shown here is derived from an EMBL/GenBank/DDBJ whole genome shotgun (WGS) entry which is preliminary data.</text>
</comment>
<dbReference type="Gene3D" id="2.60.40.1180">
    <property type="entry name" value="Golgi alpha-mannosidase II"/>
    <property type="match status" value="1"/>
</dbReference>
<dbReference type="PANTHER" id="PTHR43042:SF2">
    <property type="entry name" value="SAM-DEPENDENT METHYLTRANSFERASE"/>
    <property type="match status" value="1"/>
</dbReference>
<organism evidence="2 3">
    <name type="scientific">Neorhodopirellula lusitana</name>
    <dbReference type="NCBI Taxonomy" id="445327"/>
    <lineage>
        <taxon>Bacteria</taxon>
        <taxon>Pseudomonadati</taxon>
        <taxon>Planctomycetota</taxon>
        <taxon>Planctomycetia</taxon>
        <taxon>Pirellulales</taxon>
        <taxon>Pirellulaceae</taxon>
        <taxon>Neorhodopirellula</taxon>
    </lineage>
</organism>
<evidence type="ECO:0000313" key="3">
    <source>
        <dbReference type="Proteomes" id="UP001158067"/>
    </source>
</evidence>
<dbReference type="SUPFAM" id="SSF53335">
    <property type="entry name" value="S-adenosyl-L-methionine-dependent methyltransferases"/>
    <property type="match status" value="1"/>
</dbReference>
<proteinExistence type="predicted"/>
<dbReference type="CDD" id="cd02440">
    <property type="entry name" value="AdoMet_MTases"/>
    <property type="match status" value="1"/>
</dbReference>
<name>A0ABY1QJE2_9BACT</name>
<dbReference type="EMBL" id="FXUG01000016">
    <property type="protein sequence ID" value="SMP73048.1"/>
    <property type="molecule type" value="Genomic_DNA"/>
</dbReference>
<dbReference type="InterPro" id="IPR029063">
    <property type="entry name" value="SAM-dependent_MTases_sf"/>
</dbReference>
<dbReference type="Gene3D" id="3.40.50.150">
    <property type="entry name" value="Vaccinia Virus protein VP39"/>
    <property type="match status" value="1"/>
</dbReference>
<dbReference type="PANTHER" id="PTHR43042">
    <property type="entry name" value="SAM-DEPENDENT METHYLTRANSFERASE"/>
    <property type="match status" value="1"/>
</dbReference>
<gene>
    <name evidence="2" type="ORF">SAMN06265222_1166</name>
</gene>
<sequence>MSCRYELVDFGDGRKLESLAGRLVDRPSPAAVSASRREPKLWRQADSRFDLMTKAWDHRTPWPEDTAIDAIGVDDQPWLRFPVQPTPFGHIGVFPEQEANWRWLQDSDSAGESSGRSSVPQALNLFAYTGGSTMALARAGFQVAHVDAAKPNVEAAKRLAQANGLGDAPVRYLVDDALAFVQREIRRGNRYHTIVMDPPAYGHGPKSKRKKRTRSADGEPARPAKQAKAWRIQRDLPELLTACLDLVTSRSFRILVTGHSAEMDQADVLDLLRRKIRNRRIGRLEPVFEAGRMSLPDRTGRSLDAGFFVRCSLNC</sequence>
<dbReference type="InterPro" id="IPR013780">
    <property type="entry name" value="Glyco_hydro_b"/>
</dbReference>
<dbReference type="RefSeq" id="WP_283434660.1">
    <property type="nucleotide sequence ID" value="NZ_FXUG01000016.1"/>
</dbReference>
<evidence type="ECO:0000313" key="2">
    <source>
        <dbReference type="EMBL" id="SMP73048.1"/>
    </source>
</evidence>